<dbReference type="EMBL" id="JBHSIU010000101">
    <property type="protein sequence ID" value="MFC5006385.1"/>
    <property type="molecule type" value="Genomic_DNA"/>
</dbReference>
<gene>
    <name evidence="1" type="ORF">ACFPIJ_52270</name>
</gene>
<protein>
    <submittedName>
        <fullName evidence="1">Uncharacterized protein</fullName>
    </submittedName>
</protein>
<accession>A0ABV9WFK9</accession>
<comment type="caution">
    <text evidence="1">The sequence shown here is derived from an EMBL/GenBank/DDBJ whole genome shotgun (WGS) entry which is preliminary data.</text>
</comment>
<dbReference type="RefSeq" id="WP_380127011.1">
    <property type="nucleotide sequence ID" value="NZ_JBHSIU010000101.1"/>
</dbReference>
<keyword evidence="2" id="KW-1185">Reference proteome</keyword>
<evidence type="ECO:0000313" key="2">
    <source>
        <dbReference type="Proteomes" id="UP001595912"/>
    </source>
</evidence>
<reference evidence="2" key="1">
    <citation type="journal article" date="2019" name="Int. J. Syst. Evol. Microbiol.">
        <title>The Global Catalogue of Microorganisms (GCM) 10K type strain sequencing project: providing services to taxonomists for standard genome sequencing and annotation.</title>
        <authorList>
            <consortium name="The Broad Institute Genomics Platform"/>
            <consortium name="The Broad Institute Genome Sequencing Center for Infectious Disease"/>
            <person name="Wu L."/>
            <person name="Ma J."/>
        </authorList>
    </citation>
    <scope>NUCLEOTIDE SEQUENCE [LARGE SCALE GENOMIC DNA]</scope>
    <source>
        <strain evidence="2">CGMCC 4.7152</strain>
    </source>
</reference>
<proteinExistence type="predicted"/>
<evidence type="ECO:0000313" key="1">
    <source>
        <dbReference type="EMBL" id="MFC5006385.1"/>
    </source>
</evidence>
<organism evidence="1 2">
    <name type="scientific">Dactylosporangium cerinum</name>
    <dbReference type="NCBI Taxonomy" id="1434730"/>
    <lineage>
        <taxon>Bacteria</taxon>
        <taxon>Bacillati</taxon>
        <taxon>Actinomycetota</taxon>
        <taxon>Actinomycetes</taxon>
        <taxon>Micromonosporales</taxon>
        <taxon>Micromonosporaceae</taxon>
        <taxon>Dactylosporangium</taxon>
    </lineage>
</organism>
<dbReference type="Proteomes" id="UP001595912">
    <property type="component" value="Unassembled WGS sequence"/>
</dbReference>
<name>A0ABV9WFK9_9ACTN</name>
<sequence>MDRPQEKAEILTTAFIGVLTARASGAFDRLPDLDADDLTSLRLRRERSTSMRLACPTDRRRG</sequence>